<dbReference type="EMBL" id="BK032878">
    <property type="protein sequence ID" value="DAF65457.1"/>
    <property type="molecule type" value="Genomic_DNA"/>
</dbReference>
<reference evidence="1" key="1">
    <citation type="journal article" date="2021" name="Proc. Natl. Acad. Sci. U.S.A.">
        <title>A Catalog of Tens of Thousands of Viruses from Human Metagenomes Reveals Hidden Associations with Chronic Diseases.</title>
        <authorList>
            <person name="Tisza M.J."/>
            <person name="Buck C.B."/>
        </authorList>
    </citation>
    <scope>NUCLEOTIDE SEQUENCE</scope>
    <source>
        <strain evidence="1">CtbbV81</strain>
    </source>
</reference>
<accession>A0A8S5TQN8</accession>
<protein>
    <submittedName>
        <fullName evidence="1">Uncharacterized protein</fullName>
    </submittedName>
</protein>
<organism evidence="1">
    <name type="scientific">Siphoviridae sp. ctbbV81</name>
    <dbReference type="NCBI Taxonomy" id="2827900"/>
    <lineage>
        <taxon>Viruses</taxon>
        <taxon>Duplodnaviria</taxon>
        <taxon>Heunggongvirae</taxon>
        <taxon>Uroviricota</taxon>
        <taxon>Caudoviricetes</taxon>
    </lineage>
</organism>
<name>A0A8S5TQN8_9CAUD</name>
<evidence type="ECO:0000313" key="1">
    <source>
        <dbReference type="EMBL" id="DAF65457.1"/>
    </source>
</evidence>
<proteinExistence type="predicted"/>
<sequence length="131" mass="15760">MDIKLKEINRDDLKVGETVGIARTVNCGYLSTFRHRKIIPVKITRITPKRTKIETDIYEEHGKGEKFYEYDENARKENELAEKFVLVKDMEFELNQFKNKYGLKWMDDEDILEMADYVEKIMKILDKYRKE</sequence>